<feature type="region of interest" description="Disordered" evidence="10">
    <location>
        <begin position="716"/>
        <end position="744"/>
    </location>
</feature>
<evidence type="ECO:0000259" key="11">
    <source>
        <dbReference type="Pfam" id="PF12884"/>
    </source>
</evidence>
<dbReference type="EMBL" id="JAHHUM010003024">
    <property type="protein sequence ID" value="KAK5598691.1"/>
    <property type="molecule type" value="Genomic_DNA"/>
</dbReference>
<dbReference type="Pfam" id="PF12886">
    <property type="entry name" value="TORC_C"/>
    <property type="match status" value="1"/>
</dbReference>
<evidence type="ECO:0000259" key="13">
    <source>
        <dbReference type="Pfam" id="PF12886"/>
    </source>
</evidence>
<dbReference type="InterPro" id="IPR024786">
    <property type="entry name" value="TORC"/>
</dbReference>
<evidence type="ECO:0000256" key="8">
    <source>
        <dbReference type="ARBA" id="ARBA00023163"/>
    </source>
</evidence>
<evidence type="ECO:0000259" key="12">
    <source>
        <dbReference type="Pfam" id="PF12885"/>
    </source>
</evidence>
<evidence type="ECO:0000256" key="6">
    <source>
        <dbReference type="ARBA" id="ARBA00023015"/>
    </source>
</evidence>
<keyword evidence="5" id="KW-0597">Phosphoprotein</keyword>
<evidence type="ECO:0000256" key="1">
    <source>
        <dbReference type="ARBA" id="ARBA00004123"/>
    </source>
</evidence>
<keyword evidence="9" id="KW-0539">Nucleus</keyword>
<dbReference type="Pfam" id="PF12885">
    <property type="entry name" value="TORC_M"/>
    <property type="match status" value="1"/>
</dbReference>
<keyword evidence="4" id="KW-0963">Cytoplasm</keyword>
<dbReference type="GO" id="GO:0008140">
    <property type="term" value="F:cAMP response element binding protein binding"/>
    <property type="evidence" value="ECO:0007669"/>
    <property type="project" value="InterPro"/>
</dbReference>
<keyword evidence="6" id="KW-0805">Transcription regulation</keyword>
<dbReference type="PANTHER" id="PTHR13589:SF6">
    <property type="entry name" value="CREB-REGULATED TRANSCRIPTION COACTIVATOR 2"/>
    <property type="match status" value="1"/>
</dbReference>
<dbReference type="InterPro" id="IPR024785">
    <property type="entry name" value="TORC_C"/>
</dbReference>
<feature type="region of interest" description="Disordered" evidence="10">
    <location>
        <begin position="220"/>
        <end position="270"/>
    </location>
</feature>
<evidence type="ECO:0000256" key="10">
    <source>
        <dbReference type="SAM" id="MobiDB-lite"/>
    </source>
</evidence>
<feature type="compositionally biased region" description="Polar residues" evidence="10">
    <location>
        <begin position="246"/>
        <end position="257"/>
    </location>
</feature>
<evidence type="ECO:0000256" key="4">
    <source>
        <dbReference type="ARBA" id="ARBA00022490"/>
    </source>
</evidence>
<keyword evidence="7" id="KW-0010">Activator</keyword>
<feature type="region of interest" description="Disordered" evidence="10">
    <location>
        <begin position="431"/>
        <end position="487"/>
    </location>
</feature>
<dbReference type="GO" id="GO:0045944">
    <property type="term" value="P:positive regulation of transcription by RNA polymerase II"/>
    <property type="evidence" value="ECO:0007669"/>
    <property type="project" value="TreeGrafter"/>
</dbReference>
<feature type="compositionally biased region" description="Polar residues" evidence="10">
    <location>
        <begin position="220"/>
        <end position="230"/>
    </location>
</feature>
<feature type="domain" description="Transducer of regulated CREB activity N-terminal" evidence="11">
    <location>
        <begin position="68"/>
        <end position="122"/>
    </location>
</feature>
<feature type="compositionally biased region" description="Gly residues" evidence="10">
    <location>
        <begin position="48"/>
        <end position="64"/>
    </location>
</feature>
<feature type="region of interest" description="Disordered" evidence="10">
    <location>
        <begin position="756"/>
        <end position="775"/>
    </location>
</feature>
<feature type="domain" description="Transducer of regulated CREB activity C-terminal" evidence="13">
    <location>
        <begin position="773"/>
        <end position="840"/>
    </location>
</feature>
<comment type="subcellular location">
    <subcellularLocation>
        <location evidence="2">Cytoplasm</location>
    </subcellularLocation>
    <subcellularLocation>
        <location evidence="1">Nucleus</location>
    </subcellularLocation>
</comment>
<dbReference type="Proteomes" id="UP001311232">
    <property type="component" value="Unassembled WGS sequence"/>
</dbReference>
<feature type="compositionally biased region" description="Low complexity" evidence="10">
    <location>
        <begin position="562"/>
        <end position="573"/>
    </location>
</feature>
<keyword evidence="8" id="KW-0804">Transcription</keyword>
<dbReference type="AlphaFoldDB" id="A0AAV9QMK9"/>
<evidence type="ECO:0000256" key="5">
    <source>
        <dbReference type="ARBA" id="ARBA00022553"/>
    </source>
</evidence>
<proteinExistence type="inferred from homology"/>
<feature type="compositionally biased region" description="Low complexity" evidence="10">
    <location>
        <begin position="580"/>
        <end position="614"/>
    </location>
</feature>
<feature type="region of interest" description="Disordered" evidence="10">
    <location>
        <begin position="291"/>
        <end position="368"/>
    </location>
</feature>
<feature type="compositionally biased region" description="Polar residues" evidence="10">
    <location>
        <begin position="307"/>
        <end position="329"/>
    </location>
</feature>
<evidence type="ECO:0000256" key="3">
    <source>
        <dbReference type="ARBA" id="ARBA00007167"/>
    </source>
</evidence>
<dbReference type="GO" id="GO:0051289">
    <property type="term" value="P:protein homotetramerization"/>
    <property type="evidence" value="ECO:0007669"/>
    <property type="project" value="InterPro"/>
</dbReference>
<feature type="compositionally biased region" description="Polar residues" evidence="10">
    <location>
        <begin position="727"/>
        <end position="743"/>
    </location>
</feature>
<feature type="region of interest" description="Disordered" evidence="10">
    <location>
        <begin position="22"/>
        <end position="70"/>
    </location>
</feature>
<dbReference type="InterPro" id="IPR024784">
    <property type="entry name" value="TORC_M"/>
</dbReference>
<evidence type="ECO:0008006" key="16">
    <source>
        <dbReference type="Google" id="ProtNLM"/>
    </source>
</evidence>
<comment type="caution">
    <text evidence="14">The sequence shown here is derived from an EMBL/GenBank/DDBJ whole genome shotgun (WGS) entry which is preliminary data.</text>
</comment>
<evidence type="ECO:0000256" key="7">
    <source>
        <dbReference type="ARBA" id="ARBA00023159"/>
    </source>
</evidence>
<dbReference type="Pfam" id="PF12884">
    <property type="entry name" value="TORC_N"/>
    <property type="match status" value="1"/>
</dbReference>
<evidence type="ECO:0000313" key="14">
    <source>
        <dbReference type="EMBL" id="KAK5598691.1"/>
    </source>
</evidence>
<keyword evidence="15" id="KW-1185">Reference proteome</keyword>
<gene>
    <name evidence="14" type="ORF">CRENBAI_006087</name>
</gene>
<organism evidence="14 15">
    <name type="scientific">Crenichthys baileyi</name>
    <name type="common">White River springfish</name>
    <dbReference type="NCBI Taxonomy" id="28760"/>
    <lineage>
        <taxon>Eukaryota</taxon>
        <taxon>Metazoa</taxon>
        <taxon>Chordata</taxon>
        <taxon>Craniata</taxon>
        <taxon>Vertebrata</taxon>
        <taxon>Euteleostomi</taxon>
        <taxon>Actinopterygii</taxon>
        <taxon>Neopterygii</taxon>
        <taxon>Teleostei</taxon>
        <taxon>Neoteleostei</taxon>
        <taxon>Acanthomorphata</taxon>
        <taxon>Ovalentaria</taxon>
        <taxon>Atherinomorphae</taxon>
        <taxon>Cyprinodontiformes</taxon>
        <taxon>Goodeidae</taxon>
        <taxon>Crenichthys</taxon>
    </lineage>
</organism>
<comment type="similarity">
    <text evidence="3">Belongs to the TORC family.</text>
</comment>
<evidence type="ECO:0000313" key="15">
    <source>
        <dbReference type="Proteomes" id="UP001311232"/>
    </source>
</evidence>
<reference evidence="14 15" key="1">
    <citation type="submission" date="2021-06" db="EMBL/GenBank/DDBJ databases">
        <authorList>
            <person name="Palmer J.M."/>
        </authorList>
    </citation>
    <scope>NUCLEOTIDE SEQUENCE [LARGE SCALE GENOMIC DNA]</scope>
    <source>
        <strain evidence="14 15">MEX-2019</strain>
        <tissue evidence="14">Muscle</tissue>
    </source>
</reference>
<feature type="compositionally biased region" description="Low complexity" evidence="10">
    <location>
        <begin position="352"/>
        <end position="368"/>
    </location>
</feature>
<evidence type="ECO:0000256" key="2">
    <source>
        <dbReference type="ARBA" id="ARBA00004496"/>
    </source>
</evidence>
<evidence type="ECO:0000256" key="9">
    <source>
        <dbReference type="ARBA" id="ARBA00023242"/>
    </source>
</evidence>
<dbReference type="GO" id="GO:0005737">
    <property type="term" value="C:cytoplasm"/>
    <property type="evidence" value="ECO:0007669"/>
    <property type="project" value="UniProtKB-SubCell"/>
</dbReference>
<feature type="compositionally biased region" description="Polar residues" evidence="10">
    <location>
        <begin position="25"/>
        <end position="36"/>
    </location>
</feature>
<dbReference type="GO" id="GO:0005634">
    <property type="term" value="C:nucleus"/>
    <property type="evidence" value="ECO:0007669"/>
    <property type="project" value="UniProtKB-SubCell"/>
</dbReference>
<feature type="domain" description="Transducer of regulated CREB activity middle" evidence="12">
    <location>
        <begin position="218"/>
        <end position="380"/>
    </location>
</feature>
<sequence length="841" mass="90914">MLNNLGLTTLVMIRILRVRPLSPPTLFTGNHSTTSGRPVRSVKMSATGLGGPGPGPGPATGSGSGASNPRKFSEKIALHTQRQAEETAAFQEVMMDITSTRLQAQKLHLARTQGPYYGGSLPNVNQIGRNPLDFQGSFQSSLESNRSTRHHGLVERVQRDRRFVSPVRPYRNRQVDNSLYNSPYLSPPPDASWRRNWSGNFPGDKSQLFRLPTTALNRTNSDSALHTSVMNPPMGDPFTRGGPALNPQSSRRSGQSDAESRRMFPYPVPPIEENVLDEDKLLKAWDTKKLPLSSSRPRSCEVPGINIFTSPEQPSTPVQGVPQVPSTGGSLPDLSSLHFPSPLPTPLDQDEPSYPGPSTLSGGSSTGNLASTLTQLGINAAGGNGSYHHPSPGLLASLQSTLSNPNLQSSLSNPNIQSSLSSHSFSNSLSSASLHSSLSNPSLQSSLSSSPSLPSSLSSQSLHSSLSNSSLQSGSNPSYSSGVGMAGSGSSPYTVMLAGQGQPSLSTSPRRRAQLSPLILPMVGESWRLHSKQFSPTISPTLSSISQGVPLDTSKLPLDQRLPPYSLSQSLQHQPPPSLPSSQSGQQPPSVGQHHQQQLHRLQQPRTNTQQQQLHMQNLRNQHLQQHFGSPQRLMGTQPNMPVKSESALEPCTQTSSLCQVKLDMEQQVEQQRGGGLPQQQQINLNTDFYNDALFSSLLEDPYLSLQLSGKSNQQFTAENPADGLSMNHSSLSQNQFPSNSQGHLELQEPGYQQQLNNQNQNYSGGDNRQNVPNIILTGDSPTGLSKEIASALSHVPGFEMDPFSLDEQLRMDPLSLDMLEGDLMLADPAVEDSFRSDRLK</sequence>
<dbReference type="PANTHER" id="PTHR13589">
    <property type="entry name" value="CREB-REGULATED TRANSCRIPTION COACTIVATOR"/>
    <property type="match status" value="1"/>
</dbReference>
<protein>
    <recommendedName>
        <fullName evidence="16">CREB regulated transcription coactivator 2</fullName>
    </recommendedName>
</protein>
<feature type="compositionally biased region" description="Polar residues" evidence="10">
    <location>
        <begin position="763"/>
        <end position="773"/>
    </location>
</feature>
<name>A0AAV9QMK9_9TELE</name>
<feature type="region of interest" description="Disordered" evidence="10">
    <location>
        <begin position="553"/>
        <end position="614"/>
    </location>
</feature>
<accession>A0AAV9QMK9</accession>
<dbReference type="InterPro" id="IPR024783">
    <property type="entry name" value="TORC_N"/>
</dbReference>